<dbReference type="EMBL" id="LFNT01000022">
    <property type="protein sequence ID" value="KMS73102.1"/>
    <property type="molecule type" value="Genomic_DNA"/>
</dbReference>
<sequence length="650" mass="70950">MAEPSPNPELPPWPHCGHGADPAAESVGCRGIHVSGHTACLAHLRDADRAAYLATLAPGSDVDHRGTPFTEALLSSLLRALHDPATGQPHFGTAWFDEARFSGDTWFAHARFAGVAGFTHAHFCGDTGFDRAQFSDAVRFEEARFSGIAGFTGAQFSGAARFDGARFAGDALFTRAQFSTTAGFGRTQFSHDARFDGAHFSGDAWFAQTQFSGAWFDAARFSGDAWFIHTRFARTAGFIRAEFSGHTWFEGAQFSDIARFTGAQFTAASWLGPVVCAKELDLSGALFEVPVTLQIAARMVRCGRTRWESTATLLLRYAKVDLSYAVFSCPVAIAAYPAPFTSGDPAPFTSGGRAVDESLLAGSESRVRVTSVGGVDAANLALTDTDLSECRFSGAFHLDQIRLEGSCAFAYTPTGLHLRHGVWPYRWTRRRVLAEEHHWRTLRADQTLRSPSSRHWRLGHHHANSVLNPAPEAIAVLYRQLRKAFEDGKNEPGAADFYYGEMEMRRHDRTGTLPGERALLRAYWLVSGYGLRASRALGWLTASMLVTILLMMGFGLPHESPRQEATGTVPPGGGKVTFQIDTEDPKNPTGDRFTSKRFEKALNVTLNSVVFRSSGHDLTTAGGYIEMASRFSEPILLGLAALAIRGRVKR</sequence>
<accession>A0A0J7ZCH6</accession>
<dbReference type="AlphaFoldDB" id="A0A0J7ZCH6"/>
<dbReference type="Proteomes" id="UP000037432">
    <property type="component" value="Unassembled WGS sequence"/>
</dbReference>
<dbReference type="Pfam" id="PF13576">
    <property type="entry name" value="Pentapeptide_3"/>
    <property type="match status" value="2"/>
</dbReference>
<evidence type="ECO:0000313" key="3">
    <source>
        <dbReference type="Proteomes" id="UP000037432"/>
    </source>
</evidence>
<protein>
    <recommendedName>
        <fullName evidence="4">Metal transporter</fullName>
    </recommendedName>
</protein>
<dbReference type="PATRIC" id="fig|1938.3.peg.2949"/>
<organism evidence="2 3">
    <name type="scientific">Streptomyces viridochromogenes</name>
    <dbReference type="NCBI Taxonomy" id="1938"/>
    <lineage>
        <taxon>Bacteria</taxon>
        <taxon>Bacillati</taxon>
        <taxon>Actinomycetota</taxon>
        <taxon>Actinomycetes</taxon>
        <taxon>Kitasatosporales</taxon>
        <taxon>Streptomycetaceae</taxon>
        <taxon>Streptomyces</taxon>
    </lineage>
</organism>
<evidence type="ECO:0000313" key="2">
    <source>
        <dbReference type="EMBL" id="KMS73102.1"/>
    </source>
</evidence>
<dbReference type="RefSeq" id="WP_048582707.1">
    <property type="nucleotide sequence ID" value="NZ_LFNT01000022.1"/>
</dbReference>
<name>A0A0J7ZCH6_STRVR</name>
<feature type="region of interest" description="Disordered" evidence="1">
    <location>
        <begin position="561"/>
        <end position="593"/>
    </location>
</feature>
<reference evidence="2 3" key="1">
    <citation type="submission" date="2015-06" db="EMBL/GenBank/DDBJ databases">
        <authorList>
            <person name="Ju K.-S."/>
            <person name="Doroghazi J.R."/>
            <person name="Metcalf W.W."/>
        </authorList>
    </citation>
    <scope>NUCLEOTIDE SEQUENCE [LARGE SCALE GENOMIC DNA]</scope>
    <source>
        <strain evidence="2 3">NRRL 3414</strain>
    </source>
</reference>
<dbReference type="Gene3D" id="2.160.20.80">
    <property type="entry name" value="E3 ubiquitin-protein ligase SopA"/>
    <property type="match status" value="2"/>
</dbReference>
<gene>
    <name evidence="2" type="ORF">ACM01_20300</name>
</gene>
<evidence type="ECO:0008006" key="4">
    <source>
        <dbReference type="Google" id="ProtNLM"/>
    </source>
</evidence>
<proteinExistence type="predicted"/>
<comment type="caution">
    <text evidence="2">The sequence shown here is derived from an EMBL/GenBank/DDBJ whole genome shotgun (WGS) entry which is preliminary data.</text>
</comment>
<evidence type="ECO:0000256" key="1">
    <source>
        <dbReference type="SAM" id="MobiDB-lite"/>
    </source>
</evidence>
<dbReference type="InterPro" id="IPR001646">
    <property type="entry name" value="5peptide_repeat"/>
</dbReference>